<evidence type="ECO:0000313" key="3">
    <source>
        <dbReference type="Proteomes" id="UP000799302"/>
    </source>
</evidence>
<feature type="compositionally biased region" description="Acidic residues" evidence="1">
    <location>
        <begin position="53"/>
        <end position="62"/>
    </location>
</feature>
<organism evidence="2 3">
    <name type="scientific">Microthyrium microscopicum</name>
    <dbReference type="NCBI Taxonomy" id="703497"/>
    <lineage>
        <taxon>Eukaryota</taxon>
        <taxon>Fungi</taxon>
        <taxon>Dikarya</taxon>
        <taxon>Ascomycota</taxon>
        <taxon>Pezizomycotina</taxon>
        <taxon>Dothideomycetes</taxon>
        <taxon>Dothideomycetes incertae sedis</taxon>
        <taxon>Microthyriales</taxon>
        <taxon>Microthyriaceae</taxon>
        <taxon>Microthyrium</taxon>
    </lineage>
</organism>
<name>A0A6A6UVU5_9PEZI</name>
<sequence>MSKKVQAEASADNAHFDALTLRQANNQSQPPENEASSNAIVGTDSVPTYTETEQIDDPEDPPPDYSDVASTTLEQLNQSHAQAISHLASRWKGKAQIRMTTNMHGVEVPELSYFGLEKDDIRVRELKEKAKSAFIHPSHSKTSITRNTF</sequence>
<evidence type="ECO:0000256" key="1">
    <source>
        <dbReference type="SAM" id="MobiDB-lite"/>
    </source>
</evidence>
<dbReference type="Proteomes" id="UP000799302">
    <property type="component" value="Unassembled WGS sequence"/>
</dbReference>
<dbReference type="AlphaFoldDB" id="A0A6A6UVU5"/>
<gene>
    <name evidence="2" type="ORF">BT63DRAFT_420723</name>
</gene>
<protein>
    <submittedName>
        <fullName evidence="2">Uncharacterized protein</fullName>
    </submittedName>
</protein>
<feature type="region of interest" description="Disordered" evidence="1">
    <location>
        <begin position="1"/>
        <end position="68"/>
    </location>
</feature>
<dbReference type="EMBL" id="MU004230">
    <property type="protein sequence ID" value="KAF2675527.1"/>
    <property type="molecule type" value="Genomic_DNA"/>
</dbReference>
<accession>A0A6A6UVU5</accession>
<proteinExistence type="predicted"/>
<evidence type="ECO:0000313" key="2">
    <source>
        <dbReference type="EMBL" id="KAF2675527.1"/>
    </source>
</evidence>
<feature type="compositionally biased region" description="Polar residues" evidence="1">
    <location>
        <begin position="22"/>
        <end position="52"/>
    </location>
</feature>
<keyword evidence="3" id="KW-1185">Reference proteome</keyword>
<reference evidence="2" key="1">
    <citation type="journal article" date="2020" name="Stud. Mycol.">
        <title>101 Dothideomycetes genomes: a test case for predicting lifestyles and emergence of pathogens.</title>
        <authorList>
            <person name="Haridas S."/>
            <person name="Albert R."/>
            <person name="Binder M."/>
            <person name="Bloem J."/>
            <person name="Labutti K."/>
            <person name="Salamov A."/>
            <person name="Andreopoulos B."/>
            <person name="Baker S."/>
            <person name="Barry K."/>
            <person name="Bills G."/>
            <person name="Bluhm B."/>
            <person name="Cannon C."/>
            <person name="Castanera R."/>
            <person name="Culley D."/>
            <person name="Daum C."/>
            <person name="Ezra D."/>
            <person name="Gonzalez J."/>
            <person name="Henrissat B."/>
            <person name="Kuo A."/>
            <person name="Liang C."/>
            <person name="Lipzen A."/>
            <person name="Lutzoni F."/>
            <person name="Magnuson J."/>
            <person name="Mondo S."/>
            <person name="Nolan M."/>
            <person name="Ohm R."/>
            <person name="Pangilinan J."/>
            <person name="Park H.-J."/>
            <person name="Ramirez L."/>
            <person name="Alfaro M."/>
            <person name="Sun H."/>
            <person name="Tritt A."/>
            <person name="Yoshinaga Y."/>
            <person name="Zwiers L.-H."/>
            <person name="Turgeon B."/>
            <person name="Goodwin S."/>
            <person name="Spatafora J."/>
            <person name="Crous P."/>
            <person name="Grigoriev I."/>
        </authorList>
    </citation>
    <scope>NUCLEOTIDE SEQUENCE</scope>
    <source>
        <strain evidence="2">CBS 115976</strain>
    </source>
</reference>